<feature type="chain" id="PRO_5017025060" description="RlpA-like protein double-psi beta-barrel domain-containing protein" evidence="2">
    <location>
        <begin position="20"/>
        <end position="142"/>
    </location>
</feature>
<dbReference type="PANTHER" id="PTHR31836:SF25">
    <property type="entry name" value="RLPA-LIKE PROTEIN DOUBLE-PSI BETA-BARREL DOMAIN-CONTAINING PROTEIN"/>
    <property type="match status" value="1"/>
</dbReference>
<keyword evidence="4" id="KW-1185">Reference proteome</keyword>
<name>A0A367J2K9_RHIST</name>
<dbReference type="OrthoDB" id="406505at2759"/>
<evidence type="ECO:0000256" key="2">
    <source>
        <dbReference type="SAM" id="SignalP"/>
    </source>
</evidence>
<comment type="caution">
    <text evidence="3">The sequence shown here is derived from an EMBL/GenBank/DDBJ whole genome shotgun (WGS) entry which is preliminary data.</text>
</comment>
<keyword evidence="1 2" id="KW-0732">Signal</keyword>
<reference evidence="3 4" key="1">
    <citation type="journal article" date="2018" name="G3 (Bethesda)">
        <title>Phylogenetic and Phylogenomic Definition of Rhizopus Species.</title>
        <authorList>
            <person name="Gryganskyi A.P."/>
            <person name="Golan J."/>
            <person name="Dolatabadi S."/>
            <person name="Mondo S."/>
            <person name="Robb S."/>
            <person name="Idnurm A."/>
            <person name="Muszewska A."/>
            <person name="Steczkiewicz K."/>
            <person name="Masonjones S."/>
            <person name="Liao H.L."/>
            <person name="Gajdeczka M.T."/>
            <person name="Anike F."/>
            <person name="Vuek A."/>
            <person name="Anishchenko I.M."/>
            <person name="Voigt K."/>
            <person name="de Hoog G.S."/>
            <person name="Smith M.E."/>
            <person name="Heitman J."/>
            <person name="Vilgalys R."/>
            <person name="Stajich J.E."/>
        </authorList>
    </citation>
    <scope>NUCLEOTIDE SEQUENCE [LARGE SCALE GENOMIC DNA]</scope>
    <source>
        <strain evidence="3 4">LSU 92-RS-03</strain>
    </source>
</reference>
<dbReference type="AlphaFoldDB" id="A0A367J2K9"/>
<dbReference type="EMBL" id="PJQM01004520">
    <property type="protein sequence ID" value="RCH84184.1"/>
    <property type="molecule type" value="Genomic_DNA"/>
</dbReference>
<dbReference type="Proteomes" id="UP000253551">
    <property type="component" value="Unassembled WGS sequence"/>
</dbReference>
<dbReference type="InterPro" id="IPR051477">
    <property type="entry name" value="Expansin_CellWall"/>
</dbReference>
<evidence type="ECO:0000313" key="4">
    <source>
        <dbReference type="Proteomes" id="UP000253551"/>
    </source>
</evidence>
<evidence type="ECO:0000256" key="1">
    <source>
        <dbReference type="ARBA" id="ARBA00022729"/>
    </source>
</evidence>
<dbReference type="Gene3D" id="2.40.40.10">
    <property type="entry name" value="RlpA-like domain"/>
    <property type="match status" value="1"/>
</dbReference>
<protein>
    <recommendedName>
        <fullName evidence="5">RlpA-like protein double-psi beta-barrel domain-containing protein</fullName>
    </recommendedName>
</protein>
<organism evidence="3 4">
    <name type="scientific">Rhizopus stolonifer</name>
    <name type="common">Rhizopus nigricans</name>
    <dbReference type="NCBI Taxonomy" id="4846"/>
    <lineage>
        <taxon>Eukaryota</taxon>
        <taxon>Fungi</taxon>
        <taxon>Fungi incertae sedis</taxon>
        <taxon>Mucoromycota</taxon>
        <taxon>Mucoromycotina</taxon>
        <taxon>Mucoromycetes</taxon>
        <taxon>Mucorales</taxon>
        <taxon>Mucorineae</taxon>
        <taxon>Rhizopodaceae</taxon>
        <taxon>Rhizopus</taxon>
    </lineage>
</organism>
<dbReference type="InterPro" id="IPR036908">
    <property type="entry name" value="RlpA-like_sf"/>
</dbReference>
<sequence>MLVHCFWLTLLFIVQMGSTAPTLDRRLLGAHRLLKGDKKIKTFTGLGTHYDVGSGSCGEFDTNSDLVVAVNKAQMQNGPNPNKNPHCYQMVSIRGDMGNVVAKVTDTCPACGEGSLDMSPSVYEIVCGTLASGVCHITWNFL</sequence>
<dbReference type="STRING" id="4846.A0A367J2K9"/>
<dbReference type="PANTHER" id="PTHR31836">
    <property type="match status" value="1"/>
</dbReference>
<dbReference type="SUPFAM" id="SSF50685">
    <property type="entry name" value="Barwin-like endoglucanases"/>
    <property type="match status" value="1"/>
</dbReference>
<dbReference type="CDD" id="cd22191">
    <property type="entry name" value="DPBB_RlpA_EXP_N-like"/>
    <property type="match status" value="1"/>
</dbReference>
<accession>A0A367J2K9</accession>
<evidence type="ECO:0000313" key="3">
    <source>
        <dbReference type="EMBL" id="RCH84184.1"/>
    </source>
</evidence>
<evidence type="ECO:0008006" key="5">
    <source>
        <dbReference type="Google" id="ProtNLM"/>
    </source>
</evidence>
<proteinExistence type="predicted"/>
<feature type="signal peptide" evidence="2">
    <location>
        <begin position="1"/>
        <end position="19"/>
    </location>
</feature>
<gene>
    <name evidence="3" type="ORF">CU098_009110</name>
</gene>